<dbReference type="AlphaFoldDB" id="A0A2U9C016"/>
<accession>A0A2U9C016</accession>
<evidence type="ECO:0000313" key="3">
    <source>
        <dbReference type="Proteomes" id="UP000246464"/>
    </source>
</evidence>
<feature type="compositionally biased region" description="Polar residues" evidence="1">
    <location>
        <begin position="58"/>
        <end position="70"/>
    </location>
</feature>
<name>A0A2U9C016_SCOMX</name>
<feature type="region of interest" description="Disordered" evidence="1">
    <location>
        <begin position="1"/>
        <end position="103"/>
    </location>
</feature>
<dbReference type="EMBL" id="CP026253">
    <property type="protein sequence ID" value="AWP09904.1"/>
    <property type="molecule type" value="Genomic_DNA"/>
</dbReference>
<protein>
    <submittedName>
        <fullName evidence="2">Uncharacterized protein</fullName>
    </submittedName>
</protein>
<dbReference type="Proteomes" id="UP000246464">
    <property type="component" value="Chromosome 11"/>
</dbReference>
<feature type="compositionally biased region" description="Basic and acidic residues" evidence="1">
    <location>
        <begin position="15"/>
        <end position="31"/>
    </location>
</feature>
<evidence type="ECO:0000256" key="1">
    <source>
        <dbReference type="SAM" id="MobiDB-lite"/>
    </source>
</evidence>
<keyword evidence="3" id="KW-1185">Reference proteome</keyword>
<proteinExistence type="predicted"/>
<gene>
    <name evidence="2" type="ORF">SMAX5B_014820</name>
</gene>
<sequence length="130" mass="14203">MRGPVNLRSSPTEAELVKQRREQEANGEAKGEGWVSPEAQQELGRTQTRSRLGCLPQMWSSSQLDPPTKNQEQKPAVPPTAEKGQRSAGLPMENQEQRSAVPDEKQVLARLGLKLTAGCSRCITAISPTI</sequence>
<evidence type="ECO:0000313" key="2">
    <source>
        <dbReference type="EMBL" id="AWP09904.1"/>
    </source>
</evidence>
<organism evidence="2 3">
    <name type="scientific">Scophthalmus maximus</name>
    <name type="common">Turbot</name>
    <name type="synonym">Psetta maxima</name>
    <dbReference type="NCBI Taxonomy" id="52904"/>
    <lineage>
        <taxon>Eukaryota</taxon>
        <taxon>Metazoa</taxon>
        <taxon>Chordata</taxon>
        <taxon>Craniata</taxon>
        <taxon>Vertebrata</taxon>
        <taxon>Euteleostomi</taxon>
        <taxon>Actinopterygii</taxon>
        <taxon>Neopterygii</taxon>
        <taxon>Teleostei</taxon>
        <taxon>Neoteleostei</taxon>
        <taxon>Acanthomorphata</taxon>
        <taxon>Carangaria</taxon>
        <taxon>Pleuronectiformes</taxon>
        <taxon>Pleuronectoidei</taxon>
        <taxon>Scophthalmidae</taxon>
        <taxon>Scophthalmus</taxon>
    </lineage>
</organism>
<reference evidence="2 3" key="1">
    <citation type="submission" date="2017-12" db="EMBL/GenBank/DDBJ databases">
        <title>Integrating genomic resources of turbot (Scophthalmus maximus) in depth evaluation of genetic and physical mapping variation across individuals.</title>
        <authorList>
            <person name="Martinez P."/>
        </authorList>
    </citation>
    <scope>NUCLEOTIDE SEQUENCE [LARGE SCALE GENOMIC DNA]</scope>
</reference>